<dbReference type="EMBL" id="QGTD01000021">
    <property type="protein sequence ID" value="PWU66591.1"/>
    <property type="molecule type" value="Genomic_DNA"/>
</dbReference>
<sequence length="104" mass="12049">MNEKEEMEGVADKQITIPEALIDHEGRIVRLEAEQNKLFEKLDDINNKMDKQNEEQKNLLNKLIEHHLSTRKLNITSFWKWFISITGAGGLITVVVVAIVNFFK</sequence>
<proteinExistence type="predicted"/>
<protein>
    <submittedName>
        <fullName evidence="3">Uncharacterized protein</fullName>
    </submittedName>
</protein>
<evidence type="ECO:0000313" key="3">
    <source>
        <dbReference type="EMBL" id="PWU66591.1"/>
    </source>
</evidence>
<name>A0A317KSN8_9BACI</name>
<dbReference type="OrthoDB" id="2972945at2"/>
<keyword evidence="2" id="KW-1133">Transmembrane helix</keyword>
<dbReference type="AlphaFoldDB" id="A0A317KSN8"/>
<organism evidence="3 4">
    <name type="scientific">Gracilibacillus dipsosauri</name>
    <dbReference type="NCBI Taxonomy" id="178340"/>
    <lineage>
        <taxon>Bacteria</taxon>
        <taxon>Bacillati</taxon>
        <taxon>Bacillota</taxon>
        <taxon>Bacilli</taxon>
        <taxon>Bacillales</taxon>
        <taxon>Bacillaceae</taxon>
        <taxon>Gracilibacillus</taxon>
    </lineage>
</organism>
<keyword evidence="4" id="KW-1185">Reference proteome</keyword>
<keyword evidence="2" id="KW-0812">Transmembrane</keyword>
<evidence type="ECO:0000256" key="2">
    <source>
        <dbReference type="SAM" id="Phobius"/>
    </source>
</evidence>
<keyword evidence="2" id="KW-0472">Membrane</keyword>
<dbReference type="Proteomes" id="UP000245624">
    <property type="component" value="Unassembled WGS sequence"/>
</dbReference>
<reference evidence="3 4" key="1">
    <citation type="submission" date="2018-05" db="EMBL/GenBank/DDBJ databases">
        <title>Genomic analysis of Gracilibacillus dipsosauri DD1 reveals novel features of a salt-tolerant amylase.</title>
        <authorList>
            <person name="Deutch C.E."/>
            <person name="Yang S."/>
        </authorList>
    </citation>
    <scope>NUCLEOTIDE SEQUENCE [LARGE SCALE GENOMIC DNA]</scope>
    <source>
        <strain evidence="3 4">DD1</strain>
    </source>
</reference>
<evidence type="ECO:0000256" key="1">
    <source>
        <dbReference type="SAM" id="Coils"/>
    </source>
</evidence>
<feature type="coiled-coil region" evidence="1">
    <location>
        <begin position="28"/>
        <end position="66"/>
    </location>
</feature>
<evidence type="ECO:0000313" key="4">
    <source>
        <dbReference type="Proteomes" id="UP000245624"/>
    </source>
</evidence>
<dbReference type="RefSeq" id="WP_109985726.1">
    <property type="nucleotide sequence ID" value="NZ_QGTD01000021.1"/>
</dbReference>
<gene>
    <name evidence="3" type="ORF">DLJ74_19410</name>
</gene>
<accession>A0A317KSN8</accession>
<comment type="caution">
    <text evidence="3">The sequence shown here is derived from an EMBL/GenBank/DDBJ whole genome shotgun (WGS) entry which is preliminary data.</text>
</comment>
<keyword evidence="1" id="KW-0175">Coiled coil</keyword>
<feature type="transmembrane region" description="Helical" evidence="2">
    <location>
        <begin position="81"/>
        <end position="103"/>
    </location>
</feature>